<dbReference type="AlphaFoldDB" id="A0A1Y4NPM9"/>
<reference evidence="3" key="1">
    <citation type="submission" date="2017-04" db="EMBL/GenBank/DDBJ databases">
        <title>Function of individual gut microbiota members based on whole genome sequencing of pure cultures obtained from chicken caecum.</title>
        <authorList>
            <person name="Medvecky M."/>
            <person name="Cejkova D."/>
            <person name="Polansky O."/>
            <person name="Karasova D."/>
            <person name="Kubasova T."/>
            <person name="Cizek A."/>
            <person name="Rychlik I."/>
        </authorList>
    </citation>
    <scope>NUCLEOTIDE SEQUENCE [LARGE SCALE GENOMIC DNA]</scope>
    <source>
        <strain evidence="3">An71</strain>
    </source>
</reference>
<evidence type="ECO:0000256" key="1">
    <source>
        <dbReference type="SAM" id="Phobius"/>
    </source>
</evidence>
<gene>
    <name evidence="2" type="ORF">B5G22_11430</name>
</gene>
<dbReference type="EMBL" id="NFHN01000076">
    <property type="protein sequence ID" value="OUN40997.1"/>
    <property type="molecule type" value="Genomic_DNA"/>
</dbReference>
<proteinExistence type="predicted"/>
<keyword evidence="1" id="KW-0472">Membrane</keyword>
<protein>
    <submittedName>
        <fullName evidence="2">Uncharacterized protein</fullName>
    </submittedName>
</protein>
<evidence type="ECO:0000313" key="2">
    <source>
        <dbReference type="EMBL" id="OUN40997.1"/>
    </source>
</evidence>
<organism evidence="2 3">
    <name type="scientific">Limosilactobacillus reuteri</name>
    <name type="common">Lactobacillus reuteri</name>
    <dbReference type="NCBI Taxonomy" id="1598"/>
    <lineage>
        <taxon>Bacteria</taxon>
        <taxon>Bacillati</taxon>
        <taxon>Bacillota</taxon>
        <taxon>Bacilli</taxon>
        <taxon>Lactobacillales</taxon>
        <taxon>Lactobacillaceae</taxon>
        <taxon>Limosilactobacillus</taxon>
    </lineage>
</organism>
<keyword evidence="1" id="KW-0812">Transmembrane</keyword>
<evidence type="ECO:0000313" key="3">
    <source>
        <dbReference type="Proteomes" id="UP000195868"/>
    </source>
</evidence>
<keyword evidence="1" id="KW-1133">Transmembrane helix</keyword>
<accession>A0A1Y4NPM9</accession>
<name>A0A1Y4NPM9_LIMRT</name>
<sequence>MLSGMLVGALSPKLQKIPLTTRYRTTLICLTLGLFLTYTDYLYLLGTAITVFCAILLGKWARKQVPDKYSSID</sequence>
<feature type="transmembrane region" description="Helical" evidence="1">
    <location>
        <begin position="41"/>
        <end position="61"/>
    </location>
</feature>
<comment type="caution">
    <text evidence="2">The sequence shown here is derived from an EMBL/GenBank/DDBJ whole genome shotgun (WGS) entry which is preliminary data.</text>
</comment>
<dbReference type="Proteomes" id="UP000195868">
    <property type="component" value="Unassembled WGS sequence"/>
</dbReference>